<dbReference type="GeneID" id="63849691"/>
<comment type="caution">
    <text evidence="2">The sequence shown here is derived from an EMBL/GenBank/DDBJ whole genome shotgun (WGS) entry which is preliminary data.</text>
</comment>
<sequence length="159" mass="15821">MTVITSTTIIEGTETVKSVVSRLPTDPLSTTSGLTTQTSTQTIVVSTPVSRTDGESMTIQTPTPPASANSTLKTSTSTSGSETVPVSTSTTTETTTATSEAPSVGPSTIVVTHVASKTTVTTASASASTSPGLVNAADKVARGSTLGAVVAFGALFFGF</sequence>
<keyword evidence="3" id="KW-1185">Reference proteome</keyword>
<feature type="compositionally biased region" description="Low complexity" evidence="1">
    <location>
        <begin position="67"/>
        <end position="104"/>
    </location>
</feature>
<evidence type="ECO:0000313" key="3">
    <source>
        <dbReference type="Proteomes" id="UP000800039"/>
    </source>
</evidence>
<evidence type="ECO:0000256" key="1">
    <source>
        <dbReference type="SAM" id="MobiDB-lite"/>
    </source>
</evidence>
<dbReference type="RefSeq" id="XP_040793156.1">
    <property type="nucleotide sequence ID" value="XM_040932440.1"/>
</dbReference>
<dbReference type="Proteomes" id="UP000800039">
    <property type="component" value="Unassembled WGS sequence"/>
</dbReference>
<dbReference type="AlphaFoldDB" id="A0A9P4GQ19"/>
<evidence type="ECO:0000313" key="2">
    <source>
        <dbReference type="EMBL" id="KAF1850593.1"/>
    </source>
</evidence>
<gene>
    <name evidence="2" type="ORF">K460DRAFT_361355</name>
</gene>
<reference evidence="2" key="1">
    <citation type="submission" date="2020-01" db="EMBL/GenBank/DDBJ databases">
        <authorList>
            <consortium name="DOE Joint Genome Institute"/>
            <person name="Haridas S."/>
            <person name="Albert R."/>
            <person name="Binder M."/>
            <person name="Bloem J."/>
            <person name="Labutti K."/>
            <person name="Salamov A."/>
            <person name="Andreopoulos B."/>
            <person name="Baker S.E."/>
            <person name="Barry K."/>
            <person name="Bills G."/>
            <person name="Bluhm B.H."/>
            <person name="Cannon C."/>
            <person name="Castanera R."/>
            <person name="Culley D.E."/>
            <person name="Daum C."/>
            <person name="Ezra D."/>
            <person name="Gonzalez J.B."/>
            <person name="Henrissat B."/>
            <person name="Kuo A."/>
            <person name="Liang C."/>
            <person name="Lipzen A."/>
            <person name="Lutzoni F."/>
            <person name="Magnuson J."/>
            <person name="Mondo S."/>
            <person name="Nolan M."/>
            <person name="Ohm R."/>
            <person name="Pangilinan J."/>
            <person name="Park H.-J."/>
            <person name="Ramirez L."/>
            <person name="Alfaro M."/>
            <person name="Sun H."/>
            <person name="Tritt A."/>
            <person name="Yoshinaga Y."/>
            <person name="Zwiers L.-H."/>
            <person name="Turgeon B.G."/>
            <person name="Goodwin S.B."/>
            <person name="Spatafora J.W."/>
            <person name="Crous P.W."/>
            <person name="Grigoriev I.V."/>
        </authorList>
    </citation>
    <scope>NUCLEOTIDE SEQUENCE</scope>
    <source>
        <strain evidence="2">CBS 394.84</strain>
    </source>
</reference>
<accession>A0A9P4GQ19</accession>
<protein>
    <submittedName>
        <fullName evidence="2">Uncharacterized protein</fullName>
    </submittedName>
</protein>
<organism evidence="2 3">
    <name type="scientific">Cucurbitaria berberidis CBS 394.84</name>
    <dbReference type="NCBI Taxonomy" id="1168544"/>
    <lineage>
        <taxon>Eukaryota</taxon>
        <taxon>Fungi</taxon>
        <taxon>Dikarya</taxon>
        <taxon>Ascomycota</taxon>
        <taxon>Pezizomycotina</taxon>
        <taxon>Dothideomycetes</taxon>
        <taxon>Pleosporomycetidae</taxon>
        <taxon>Pleosporales</taxon>
        <taxon>Pleosporineae</taxon>
        <taxon>Cucurbitariaceae</taxon>
        <taxon>Cucurbitaria</taxon>
    </lineage>
</organism>
<dbReference type="EMBL" id="ML976614">
    <property type="protein sequence ID" value="KAF1850593.1"/>
    <property type="molecule type" value="Genomic_DNA"/>
</dbReference>
<feature type="region of interest" description="Disordered" evidence="1">
    <location>
        <begin position="48"/>
        <end position="104"/>
    </location>
</feature>
<name>A0A9P4GQ19_9PLEO</name>
<proteinExistence type="predicted"/>